<gene>
    <name evidence="14" type="ORF">Cvel_3285</name>
</gene>
<evidence type="ECO:0000256" key="4">
    <source>
        <dbReference type="ARBA" id="ARBA00022691"/>
    </source>
</evidence>
<keyword evidence="12" id="KW-0732">Signal</keyword>
<keyword evidence="6" id="KW-0934">Plastid</keyword>
<dbReference type="InterPro" id="IPR058240">
    <property type="entry name" value="rSAM_sf"/>
</dbReference>
<comment type="cofactor">
    <cofactor evidence="10">
        <name>[4Fe-4S] cluster</name>
        <dbReference type="ChEBI" id="CHEBI:49883"/>
    </cofactor>
    <text evidence="10">Binds 2 [4Fe-4S] clusters per subunit. One cluster is coordinated with 3 cysteines and an exchangeable S-adenosyl-L-methionine.</text>
</comment>
<evidence type="ECO:0000313" key="14">
    <source>
        <dbReference type="EMBL" id="CEM11959.1"/>
    </source>
</evidence>
<dbReference type="Gene3D" id="3.20.20.70">
    <property type="entry name" value="Aldolase class I"/>
    <property type="match status" value="1"/>
</dbReference>
<dbReference type="UniPathway" id="UPA00538">
    <property type="reaction ID" value="UER00593"/>
</dbReference>
<accession>A0A0G4FFX4</accession>
<feature type="binding site" evidence="10">
    <location>
        <position position="158"/>
    </location>
    <ligand>
        <name>[4Fe-4S] cluster</name>
        <dbReference type="ChEBI" id="CHEBI:49883"/>
        <label>2</label>
        <note>4Fe-4S-S-AdoMet</note>
    </ligand>
</feature>
<comment type="subcellular location">
    <subcellularLocation>
        <location evidence="1 10">Mitochondrion</location>
    </subcellularLocation>
</comment>
<keyword evidence="4 10" id="KW-0949">S-adenosyl-L-methionine</keyword>
<evidence type="ECO:0000256" key="2">
    <source>
        <dbReference type="ARBA" id="ARBA00022485"/>
    </source>
</evidence>
<evidence type="ECO:0000256" key="8">
    <source>
        <dbReference type="ARBA" id="ARBA00023014"/>
    </source>
</evidence>
<dbReference type="PhylomeDB" id="A0A0G4FFX4"/>
<dbReference type="SUPFAM" id="SSF102114">
    <property type="entry name" value="Radical SAM enzymes"/>
    <property type="match status" value="1"/>
</dbReference>
<evidence type="ECO:0000256" key="12">
    <source>
        <dbReference type="SAM" id="SignalP"/>
    </source>
</evidence>
<dbReference type="SFLD" id="SFLDF00271">
    <property type="entry name" value="lipoyl_synthase"/>
    <property type="match status" value="1"/>
</dbReference>
<dbReference type="GO" id="GO:0016992">
    <property type="term" value="F:lipoate synthase activity"/>
    <property type="evidence" value="ECO:0007669"/>
    <property type="project" value="UniProtKB-UniRule"/>
</dbReference>
<protein>
    <recommendedName>
        <fullName evidence="10">Lipoyl synthase, mitochondrial</fullName>
        <ecNumber evidence="10">2.8.1.8</ecNumber>
    </recommendedName>
    <alternativeName>
        <fullName evidence="10">Lipoate synthase</fullName>
        <shortName evidence="10">LS</shortName>
        <shortName evidence="10">Lip-syn</shortName>
    </alternativeName>
    <alternativeName>
        <fullName evidence="10">Lipoic acid synthase</fullName>
    </alternativeName>
</protein>
<dbReference type="InterPro" id="IPR003698">
    <property type="entry name" value="Lipoyl_synth"/>
</dbReference>
<feature type="binding site" evidence="10">
    <location>
        <position position="165"/>
    </location>
    <ligand>
        <name>[4Fe-4S] cluster</name>
        <dbReference type="ChEBI" id="CHEBI:49883"/>
        <label>2</label>
        <note>4Fe-4S-S-AdoMet</note>
    </ligand>
</feature>
<dbReference type="VEuPathDB" id="CryptoDB:Cvel_3285"/>
<dbReference type="NCBIfam" id="NF009544">
    <property type="entry name" value="PRK12928.1"/>
    <property type="match status" value="1"/>
</dbReference>
<comment type="function">
    <text evidence="10">Catalyzes the radical-mediated insertion of two sulfur atoms into the C-6 and C-8 positions of the octanoyl moiety bound to the lipoyl domains of lipoate-dependent enzymes, thereby converting the octanoylated domains into lipoylated derivatives.</text>
</comment>
<dbReference type="PANTHER" id="PTHR10949">
    <property type="entry name" value="LIPOYL SYNTHASE"/>
    <property type="match status" value="1"/>
</dbReference>
<feature type="binding site" evidence="10">
    <location>
        <position position="132"/>
    </location>
    <ligand>
        <name>[4Fe-4S] cluster</name>
        <dbReference type="ChEBI" id="CHEBI:49883"/>
        <label>1</label>
    </ligand>
</feature>
<feature type="binding site" evidence="10">
    <location>
        <position position="373"/>
    </location>
    <ligand>
        <name>[4Fe-4S] cluster</name>
        <dbReference type="ChEBI" id="CHEBI:49883"/>
        <label>1</label>
    </ligand>
</feature>
<comment type="pathway">
    <text evidence="10">Protein modification; protein lipoylation via endogenous pathway; protein N(6)-(lipoyl)lysine from octanoyl-[acyl-carrier-protein]: step 2/2.</text>
</comment>
<dbReference type="GO" id="GO:0046872">
    <property type="term" value="F:metal ion binding"/>
    <property type="evidence" value="ECO:0007669"/>
    <property type="project" value="UniProtKB-KW"/>
</dbReference>
<dbReference type="EMBL" id="CDMZ01000330">
    <property type="protein sequence ID" value="CEM11959.1"/>
    <property type="molecule type" value="Genomic_DNA"/>
</dbReference>
<keyword evidence="3 10" id="KW-0808">Transferase</keyword>
<evidence type="ECO:0000256" key="7">
    <source>
        <dbReference type="ARBA" id="ARBA00023004"/>
    </source>
</evidence>
<dbReference type="Pfam" id="PF16881">
    <property type="entry name" value="LIAS_N"/>
    <property type="match status" value="1"/>
</dbReference>
<comment type="catalytic activity">
    <reaction evidence="9 10">
        <text>[[Fe-S] cluster scaffold protein carrying a second [4Fe-4S](2+) cluster] + N(6)-octanoyl-L-lysyl-[protein] + 2 oxidized [2Fe-2S]-[ferredoxin] + 2 S-adenosyl-L-methionine + 4 H(+) = [[Fe-S] cluster scaffold protein] + N(6)-[(R)-dihydrolipoyl]-L-lysyl-[protein] + 4 Fe(3+) + 2 hydrogen sulfide + 2 5'-deoxyadenosine + 2 L-methionine + 2 reduced [2Fe-2S]-[ferredoxin]</text>
        <dbReference type="Rhea" id="RHEA:16585"/>
        <dbReference type="Rhea" id="RHEA-COMP:9928"/>
        <dbReference type="Rhea" id="RHEA-COMP:10000"/>
        <dbReference type="Rhea" id="RHEA-COMP:10001"/>
        <dbReference type="Rhea" id="RHEA-COMP:10475"/>
        <dbReference type="Rhea" id="RHEA-COMP:14568"/>
        <dbReference type="Rhea" id="RHEA-COMP:14569"/>
        <dbReference type="ChEBI" id="CHEBI:15378"/>
        <dbReference type="ChEBI" id="CHEBI:17319"/>
        <dbReference type="ChEBI" id="CHEBI:29034"/>
        <dbReference type="ChEBI" id="CHEBI:29919"/>
        <dbReference type="ChEBI" id="CHEBI:33722"/>
        <dbReference type="ChEBI" id="CHEBI:33737"/>
        <dbReference type="ChEBI" id="CHEBI:33738"/>
        <dbReference type="ChEBI" id="CHEBI:57844"/>
        <dbReference type="ChEBI" id="CHEBI:59789"/>
        <dbReference type="ChEBI" id="CHEBI:78809"/>
        <dbReference type="ChEBI" id="CHEBI:83100"/>
        <dbReference type="EC" id="2.8.1.8"/>
    </reaction>
</comment>
<dbReference type="AlphaFoldDB" id="A0A0G4FFX4"/>
<dbReference type="GO" id="GO:0051539">
    <property type="term" value="F:4 iron, 4 sulfur cluster binding"/>
    <property type="evidence" value="ECO:0007669"/>
    <property type="project" value="UniProtKB-UniRule"/>
</dbReference>
<evidence type="ECO:0000256" key="9">
    <source>
        <dbReference type="ARBA" id="ARBA00047326"/>
    </source>
</evidence>
<feature type="binding site" evidence="10">
    <location>
        <position position="137"/>
    </location>
    <ligand>
        <name>[4Fe-4S] cluster</name>
        <dbReference type="ChEBI" id="CHEBI:49883"/>
        <label>1</label>
    </ligand>
</feature>
<dbReference type="CDD" id="cd01335">
    <property type="entry name" value="Radical_SAM"/>
    <property type="match status" value="1"/>
</dbReference>
<evidence type="ECO:0000256" key="11">
    <source>
        <dbReference type="SAM" id="MobiDB-lite"/>
    </source>
</evidence>
<comment type="similarity">
    <text evidence="10">Belongs to the radical SAM superfamily. Lipoyl synthase family.</text>
</comment>
<evidence type="ECO:0000256" key="10">
    <source>
        <dbReference type="HAMAP-Rule" id="MF_03123"/>
    </source>
</evidence>
<dbReference type="SFLD" id="SFLDG01058">
    <property type="entry name" value="lipoyl_synthase_like"/>
    <property type="match status" value="1"/>
</dbReference>
<dbReference type="Pfam" id="PF04055">
    <property type="entry name" value="Radical_SAM"/>
    <property type="match status" value="1"/>
</dbReference>
<dbReference type="HAMAP" id="MF_00206">
    <property type="entry name" value="Lipoyl_synth"/>
    <property type="match status" value="1"/>
</dbReference>
<dbReference type="GO" id="GO:0009249">
    <property type="term" value="P:protein lipoylation"/>
    <property type="evidence" value="ECO:0007669"/>
    <property type="project" value="UniProtKB-UniRule"/>
</dbReference>
<keyword evidence="2 10" id="KW-0004">4Fe-4S</keyword>
<keyword evidence="6" id="KW-0933">Apicoplast</keyword>
<evidence type="ECO:0000256" key="6">
    <source>
        <dbReference type="ARBA" id="ARBA00022887"/>
    </source>
</evidence>
<keyword evidence="5 10" id="KW-0479">Metal-binding</keyword>
<feature type="binding site" evidence="10">
    <location>
        <position position="162"/>
    </location>
    <ligand>
        <name>[4Fe-4S] cluster</name>
        <dbReference type="ChEBI" id="CHEBI:49883"/>
        <label>2</label>
        <note>4Fe-4S-S-AdoMet</note>
    </ligand>
</feature>
<dbReference type="SFLD" id="SFLDS00029">
    <property type="entry name" value="Radical_SAM"/>
    <property type="match status" value="1"/>
</dbReference>
<dbReference type="GO" id="GO:0005739">
    <property type="term" value="C:mitochondrion"/>
    <property type="evidence" value="ECO:0007669"/>
    <property type="project" value="UniProtKB-SubCell"/>
</dbReference>
<evidence type="ECO:0000256" key="5">
    <source>
        <dbReference type="ARBA" id="ARBA00022723"/>
    </source>
</evidence>
<dbReference type="PROSITE" id="PS51918">
    <property type="entry name" value="RADICAL_SAM"/>
    <property type="match status" value="1"/>
</dbReference>
<dbReference type="PANTHER" id="PTHR10949:SF0">
    <property type="entry name" value="LIPOYL SYNTHASE, MITOCHONDRIAL"/>
    <property type="match status" value="1"/>
</dbReference>
<keyword evidence="7 10" id="KW-0408">Iron</keyword>
<dbReference type="NCBIfam" id="TIGR00510">
    <property type="entry name" value="lipA"/>
    <property type="match status" value="1"/>
</dbReference>
<keyword evidence="10" id="KW-0496">Mitochondrion</keyword>
<dbReference type="FunFam" id="3.20.20.70:FF:000036">
    <property type="entry name" value="Lipoyl synthase, mitochondrial"/>
    <property type="match status" value="1"/>
</dbReference>
<feature type="chain" id="PRO_5012972185" description="Lipoyl synthase, mitochondrial" evidence="12">
    <location>
        <begin position="16"/>
        <end position="412"/>
    </location>
</feature>
<evidence type="ECO:0000256" key="1">
    <source>
        <dbReference type="ARBA" id="ARBA00004173"/>
    </source>
</evidence>
<evidence type="ECO:0000256" key="3">
    <source>
        <dbReference type="ARBA" id="ARBA00022679"/>
    </source>
</evidence>
<dbReference type="NCBIfam" id="NF004019">
    <property type="entry name" value="PRK05481.1"/>
    <property type="match status" value="1"/>
</dbReference>
<dbReference type="EC" id="2.8.1.8" evidence="10"/>
<dbReference type="InterPro" id="IPR013785">
    <property type="entry name" value="Aldolase_TIM"/>
</dbReference>
<evidence type="ECO:0000259" key="13">
    <source>
        <dbReference type="PROSITE" id="PS51918"/>
    </source>
</evidence>
<feature type="signal peptide" evidence="12">
    <location>
        <begin position="1"/>
        <end position="15"/>
    </location>
</feature>
<proteinExistence type="inferred from homology"/>
<reference evidence="14" key="1">
    <citation type="submission" date="2014-11" db="EMBL/GenBank/DDBJ databases">
        <authorList>
            <person name="Otto D Thomas"/>
            <person name="Naeem Raeece"/>
        </authorList>
    </citation>
    <scope>NUCLEOTIDE SEQUENCE</scope>
</reference>
<dbReference type="InterPro" id="IPR007197">
    <property type="entry name" value="rSAM"/>
</dbReference>
<name>A0A0G4FFX4_9ALVE</name>
<feature type="binding site" evidence="10">
    <location>
        <position position="143"/>
    </location>
    <ligand>
        <name>[4Fe-4S] cluster</name>
        <dbReference type="ChEBI" id="CHEBI:49883"/>
        <label>1</label>
    </ligand>
</feature>
<feature type="compositionally biased region" description="Polar residues" evidence="11">
    <location>
        <begin position="73"/>
        <end position="84"/>
    </location>
</feature>
<dbReference type="InterPro" id="IPR031691">
    <property type="entry name" value="LIAS_N"/>
</dbReference>
<feature type="region of interest" description="Disordered" evidence="11">
    <location>
        <begin position="18"/>
        <end position="111"/>
    </location>
</feature>
<feature type="domain" description="Radical SAM core" evidence="13">
    <location>
        <begin position="144"/>
        <end position="362"/>
    </location>
</feature>
<keyword evidence="8 10" id="KW-0411">Iron-sulfur</keyword>
<sequence>MYLSCFVLCIGGSSAFTFPPSRNPLPAQPRRPSRRRQVTGRPGQSRGGLLGSLRGQSTALPAGASDDVETLTLDISSSSPTTSDAPLRVPRVGADMPAQRPDWFRVPAPGGDKTKFRELQSGLRDLNLHTVCEEAQCPNIGECWNGGTATIMLLGDTCTRGCRFCAIKTDSKPPPADPEEPFNTACEIARWGVDYIVMTSVDRDDMEDGGADHFAKTVEYLKAIKPEVLVECLVSDFQGNKPAVSRLSRSGLDVYAHNVETVERLQRHVRDRRANYKQSMDVLAYAKEANPDVYTKTSLMLGLGETEEEVIRCMEDLRSIDCDVLTLGQYLRPTDHHLAVVEYVTPEQFKKYEDVGMAMGFKYMASGPLIRSSYKAGEFFMKSMIARERGLSSGLVGQKREKLEERSTVTAR</sequence>
<dbReference type="SMART" id="SM00729">
    <property type="entry name" value="Elp3"/>
    <property type="match status" value="1"/>
</dbReference>
<organism evidence="14">
    <name type="scientific">Chromera velia CCMP2878</name>
    <dbReference type="NCBI Taxonomy" id="1169474"/>
    <lineage>
        <taxon>Eukaryota</taxon>
        <taxon>Sar</taxon>
        <taxon>Alveolata</taxon>
        <taxon>Colpodellida</taxon>
        <taxon>Chromeraceae</taxon>
        <taxon>Chromera</taxon>
    </lineage>
</organism>
<dbReference type="InterPro" id="IPR006638">
    <property type="entry name" value="Elp3/MiaA/NifB-like_rSAM"/>
</dbReference>